<dbReference type="InterPro" id="IPR001647">
    <property type="entry name" value="HTH_TetR"/>
</dbReference>
<evidence type="ECO:0000256" key="3">
    <source>
        <dbReference type="ARBA" id="ARBA00023125"/>
    </source>
</evidence>
<reference evidence="8 9" key="1">
    <citation type="journal article" date="2019" name="Int. J. Syst. Evol. Microbiol.">
        <title>The Global Catalogue of Microorganisms (GCM) 10K type strain sequencing project: providing services to taxonomists for standard genome sequencing and annotation.</title>
        <authorList>
            <consortium name="The Broad Institute Genomics Platform"/>
            <consortium name="The Broad Institute Genome Sequencing Center for Infectious Disease"/>
            <person name="Wu L."/>
            <person name="Ma J."/>
        </authorList>
    </citation>
    <scope>NUCLEOTIDE SEQUENCE [LARGE SCALE GENOMIC DNA]</scope>
    <source>
        <strain evidence="8 9">CGMCC 1.12553</strain>
    </source>
</reference>
<dbReference type="EMBL" id="JBHSDS010000003">
    <property type="protein sequence ID" value="MFC4357483.1"/>
    <property type="molecule type" value="Genomic_DNA"/>
</dbReference>
<dbReference type="Pfam" id="PF13977">
    <property type="entry name" value="TetR_C_6"/>
    <property type="match status" value="1"/>
</dbReference>
<dbReference type="Gene3D" id="1.10.357.10">
    <property type="entry name" value="Tetracycline Repressor, domain 2"/>
    <property type="match status" value="1"/>
</dbReference>
<dbReference type="Proteomes" id="UP001595921">
    <property type="component" value="Unassembled WGS sequence"/>
</dbReference>
<keyword evidence="1" id="KW-0678">Repressor</keyword>
<keyword evidence="9" id="KW-1185">Reference proteome</keyword>
<feature type="DNA-binding region" description="H-T-H motif" evidence="5">
    <location>
        <begin position="17"/>
        <end position="36"/>
    </location>
</feature>
<evidence type="ECO:0000256" key="6">
    <source>
        <dbReference type="SAM" id="MobiDB-lite"/>
    </source>
</evidence>
<dbReference type="InterPro" id="IPR050109">
    <property type="entry name" value="HTH-type_TetR-like_transc_reg"/>
</dbReference>
<comment type="caution">
    <text evidence="8">The sequence shown here is derived from an EMBL/GenBank/DDBJ whole genome shotgun (WGS) entry which is preliminary data.</text>
</comment>
<evidence type="ECO:0000313" key="8">
    <source>
        <dbReference type="EMBL" id="MFC4357483.1"/>
    </source>
</evidence>
<evidence type="ECO:0000256" key="2">
    <source>
        <dbReference type="ARBA" id="ARBA00023015"/>
    </source>
</evidence>
<dbReference type="InterPro" id="IPR036271">
    <property type="entry name" value="Tet_transcr_reg_TetR-rel_C_sf"/>
</dbReference>
<keyword evidence="4" id="KW-0804">Transcription</keyword>
<dbReference type="AlphaFoldDB" id="A0ABD5P9S6"/>
<dbReference type="InterPro" id="IPR009057">
    <property type="entry name" value="Homeodomain-like_sf"/>
</dbReference>
<evidence type="ECO:0000256" key="5">
    <source>
        <dbReference type="PROSITE-ProRule" id="PRU00335"/>
    </source>
</evidence>
<dbReference type="GO" id="GO:0003677">
    <property type="term" value="F:DNA binding"/>
    <property type="evidence" value="ECO:0007669"/>
    <property type="project" value="UniProtKB-UniRule"/>
</dbReference>
<evidence type="ECO:0000256" key="4">
    <source>
        <dbReference type="ARBA" id="ARBA00023163"/>
    </source>
</evidence>
<feature type="region of interest" description="Disordered" evidence="6">
    <location>
        <begin position="189"/>
        <end position="210"/>
    </location>
</feature>
<organism evidence="8 9">
    <name type="scientific">Halobium salinum</name>
    <dbReference type="NCBI Taxonomy" id="1364940"/>
    <lineage>
        <taxon>Archaea</taxon>
        <taxon>Methanobacteriati</taxon>
        <taxon>Methanobacteriota</taxon>
        <taxon>Stenosarchaea group</taxon>
        <taxon>Halobacteria</taxon>
        <taxon>Halobacteriales</taxon>
        <taxon>Haloferacaceae</taxon>
        <taxon>Halobium</taxon>
    </lineage>
</organism>
<evidence type="ECO:0000256" key="1">
    <source>
        <dbReference type="ARBA" id="ARBA00022491"/>
    </source>
</evidence>
<accession>A0ABD5P9S6</accession>
<protein>
    <submittedName>
        <fullName evidence="8">TetR/AcrR family transcriptional regulator</fullName>
    </submittedName>
</protein>
<sequence length="210" mass="22979">MAATYRAVCTEGYADLTMRDIAEEAGKSKSLLHYHYDTKEGLLVAFLDHMLSRFEADVEAMDGESPTERLAALVGKLSSDTTVGADEANETDEERRRFHRALLELRTQAPCHEAYRQQLARNKAAIQDRFADVIREGVETGEFRAVDPERAARFVLAALDGARNAHVALGDADDPPAVRASIAEFLGVDSGFDGESDFGGEPVDDSEAEE</sequence>
<name>A0ABD5P9S6_9EURY</name>
<dbReference type="PROSITE" id="PS50977">
    <property type="entry name" value="HTH_TETR_2"/>
    <property type="match status" value="1"/>
</dbReference>
<proteinExistence type="predicted"/>
<dbReference type="SUPFAM" id="SSF46689">
    <property type="entry name" value="Homeodomain-like"/>
    <property type="match status" value="1"/>
</dbReference>
<dbReference type="InterPro" id="IPR039538">
    <property type="entry name" value="BetI_C"/>
</dbReference>
<keyword evidence="2" id="KW-0805">Transcription regulation</keyword>
<feature type="compositionally biased region" description="Acidic residues" evidence="6">
    <location>
        <begin position="192"/>
        <end position="210"/>
    </location>
</feature>
<dbReference type="PANTHER" id="PTHR30055:SF234">
    <property type="entry name" value="HTH-TYPE TRANSCRIPTIONAL REGULATOR BETI"/>
    <property type="match status" value="1"/>
</dbReference>
<gene>
    <name evidence="8" type="ORF">ACFO0N_05900</name>
</gene>
<dbReference type="PANTHER" id="PTHR30055">
    <property type="entry name" value="HTH-TYPE TRANSCRIPTIONAL REGULATOR RUTR"/>
    <property type="match status" value="1"/>
</dbReference>
<dbReference type="RefSeq" id="WP_267623019.1">
    <property type="nucleotide sequence ID" value="NZ_JAODIW010000006.1"/>
</dbReference>
<evidence type="ECO:0000313" key="9">
    <source>
        <dbReference type="Proteomes" id="UP001595921"/>
    </source>
</evidence>
<feature type="domain" description="HTH tetR-type" evidence="7">
    <location>
        <begin position="1"/>
        <end position="54"/>
    </location>
</feature>
<keyword evidence="3 5" id="KW-0238">DNA-binding</keyword>
<evidence type="ECO:0000259" key="7">
    <source>
        <dbReference type="PROSITE" id="PS50977"/>
    </source>
</evidence>
<dbReference type="Pfam" id="PF00440">
    <property type="entry name" value="TetR_N"/>
    <property type="match status" value="1"/>
</dbReference>
<dbReference type="SUPFAM" id="SSF48498">
    <property type="entry name" value="Tetracyclin repressor-like, C-terminal domain"/>
    <property type="match status" value="1"/>
</dbReference>